<evidence type="ECO:0000313" key="2">
    <source>
        <dbReference type="EMBL" id="AYE34037.1"/>
    </source>
</evidence>
<keyword evidence="5" id="KW-1185">Reference proteome</keyword>
<gene>
    <name evidence="2" type="ORF">CP523_05920</name>
    <name evidence="3" type="ORF">NH397_14210</name>
</gene>
<evidence type="ECO:0000313" key="4">
    <source>
        <dbReference type="Proteomes" id="UP000280586"/>
    </source>
</evidence>
<keyword evidence="1" id="KW-0812">Transmembrane</keyword>
<feature type="transmembrane region" description="Helical" evidence="1">
    <location>
        <begin position="96"/>
        <end position="129"/>
    </location>
</feature>
<dbReference type="Proteomes" id="UP001055437">
    <property type="component" value="Chromosome"/>
</dbReference>
<feature type="transmembrane region" description="Helical" evidence="1">
    <location>
        <begin position="20"/>
        <end position="39"/>
    </location>
</feature>
<evidence type="ECO:0000256" key="1">
    <source>
        <dbReference type="SAM" id="Phobius"/>
    </source>
</evidence>
<protein>
    <submittedName>
        <fullName evidence="2">Uncharacterized protein</fullName>
    </submittedName>
</protein>
<dbReference type="EMBL" id="CP023671">
    <property type="protein sequence ID" value="AYE34037.1"/>
    <property type="molecule type" value="Genomic_DNA"/>
</dbReference>
<sequence length="266" mass="31560">MNKKFLSLCLFNFKTMKLNITLFFLFLLSTTSIYVALTYDSTQIKEFNMWNFYSVMFTGGPLVSALLFFYNLFLLFHCFQSEKDSLFLKIRSGNSLLWFFSKIISIFLLNIIAITIATIIILLIGWLFWGFGNIWGGVNIHNSTSYKAFYSPIKIVIFNIVTYSFFITFLSEIVGYLMTKLKNKFIVIFLFILYFMADKTVNLKYFSFDKYTDLNCRCYYLYLNSNNYFTIKEGIFIPILLTVIFSLIFILLYFIKRFYLKRNLKV</sequence>
<accession>A0A9N7PLP4</accession>
<dbReference type="Proteomes" id="UP000280586">
    <property type="component" value="Chromosome"/>
</dbReference>
<dbReference type="RefSeq" id="WP_066675040.1">
    <property type="nucleotide sequence ID" value="NZ_CP023671.1"/>
</dbReference>
<feature type="transmembrane region" description="Helical" evidence="1">
    <location>
        <begin position="235"/>
        <end position="255"/>
    </location>
</feature>
<name>A0A9N7PLP4_CLOSE</name>
<keyword evidence="1" id="KW-1133">Transmembrane helix</keyword>
<feature type="transmembrane region" description="Helical" evidence="1">
    <location>
        <begin position="149"/>
        <end position="169"/>
    </location>
</feature>
<feature type="transmembrane region" description="Helical" evidence="1">
    <location>
        <begin position="51"/>
        <end position="76"/>
    </location>
</feature>
<evidence type="ECO:0000313" key="3">
    <source>
        <dbReference type="EMBL" id="USS00619.1"/>
    </source>
</evidence>
<reference evidence="3" key="2">
    <citation type="submission" date="2022-06" db="EMBL/GenBank/DDBJ databases">
        <authorList>
            <person name="Holder M.E."/>
            <person name="Ajami N.J."/>
            <person name="Petrosino J.F."/>
        </authorList>
    </citation>
    <scope>NUCLEOTIDE SEQUENCE</scope>
    <source>
        <strain evidence="3">RMA 8861</strain>
    </source>
</reference>
<evidence type="ECO:0000313" key="5">
    <source>
        <dbReference type="Proteomes" id="UP001055437"/>
    </source>
</evidence>
<dbReference type="EMBL" id="CP099799">
    <property type="protein sequence ID" value="USS00619.1"/>
    <property type="molecule type" value="Genomic_DNA"/>
</dbReference>
<organism evidence="2 4">
    <name type="scientific">Clostridium septicum</name>
    <dbReference type="NCBI Taxonomy" id="1504"/>
    <lineage>
        <taxon>Bacteria</taxon>
        <taxon>Bacillati</taxon>
        <taxon>Bacillota</taxon>
        <taxon>Clostridia</taxon>
        <taxon>Eubacteriales</taxon>
        <taxon>Clostridiaceae</taxon>
        <taxon>Clostridium</taxon>
    </lineage>
</organism>
<keyword evidence="1" id="KW-0472">Membrane</keyword>
<dbReference type="KEGG" id="csep:CP523_05920"/>
<dbReference type="GeneID" id="303560209"/>
<feature type="transmembrane region" description="Helical" evidence="1">
    <location>
        <begin position="181"/>
        <end position="197"/>
    </location>
</feature>
<dbReference type="AlphaFoldDB" id="A0A9N7PLP4"/>
<proteinExistence type="predicted"/>
<reference evidence="2 4" key="1">
    <citation type="submission" date="2017-09" db="EMBL/GenBank/DDBJ databases">
        <authorList>
            <person name="Thomas P."/>
            <person name="Seyboldt C."/>
        </authorList>
    </citation>
    <scope>NUCLEOTIDE SEQUENCE [LARGE SCALE GENOMIC DNA]</scope>
    <source>
        <strain evidence="2 4">DSM 7534</strain>
    </source>
</reference>